<keyword evidence="2" id="KW-0805">Transcription regulation</keyword>
<dbReference type="SUPFAM" id="SSF53850">
    <property type="entry name" value="Periplasmic binding protein-like II"/>
    <property type="match status" value="1"/>
</dbReference>
<dbReference type="RefSeq" id="WP_220304818.1">
    <property type="nucleotide sequence ID" value="NZ_CP080590.1"/>
</dbReference>
<name>A0ABX8WFB9_9HYPH</name>
<proteinExistence type="inferred from homology"/>
<dbReference type="InterPro" id="IPR036390">
    <property type="entry name" value="WH_DNA-bd_sf"/>
</dbReference>
<gene>
    <name evidence="6" type="ORF">K1X15_17220</name>
</gene>
<evidence type="ECO:0000256" key="2">
    <source>
        <dbReference type="ARBA" id="ARBA00023015"/>
    </source>
</evidence>
<keyword evidence="3" id="KW-0238">DNA-binding</keyword>
<dbReference type="PROSITE" id="PS50931">
    <property type="entry name" value="HTH_LYSR"/>
    <property type="match status" value="1"/>
</dbReference>
<dbReference type="PANTHER" id="PTHR30537:SF3">
    <property type="entry name" value="TRANSCRIPTIONAL REGULATORY PROTEIN"/>
    <property type="match status" value="1"/>
</dbReference>
<evidence type="ECO:0000259" key="5">
    <source>
        <dbReference type="PROSITE" id="PS50931"/>
    </source>
</evidence>
<dbReference type="EMBL" id="CP080590">
    <property type="protein sequence ID" value="QYO76329.1"/>
    <property type="molecule type" value="Genomic_DNA"/>
</dbReference>
<dbReference type="InterPro" id="IPR058163">
    <property type="entry name" value="LysR-type_TF_proteobact-type"/>
</dbReference>
<dbReference type="Pfam" id="PF00126">
    <property type="entry name" value="HTH_1"/>
    <property type="match status" value="1"/>
</dbReference>
<reference evidence="6 7" key="1">
    <citation type="submission" date="2021-08" db="EMBL/GenBank/DDBJ databases">
        <title>Devosia salina sp. nov., isolated from the South China Sea sediment.</title>
        <authorList>
            <person name="Zhou Z."/>
        </authorList>
    </citation>
    <scope>NUCLEOTIDE SEQUENCE [LARGE SCALE GENOMIC DNA]</scope>
    <source>
        <strain evidence="6 7">SCS-3</strain>
    </source>
</reference>
<dbReference type="PANTHER" id="PTHR30537">
    <property type="entry name" value="HTH-TYPE TRANSCRIPTIONAL REGULATOR"/>
    <property type="match status" value="1"/>
</dbReference>
<dbReference type="PRINTS" id="PR00039">
    <property type="entry name" value="HTHLYSR"/>
</dbReference>
<dbReference type="InterPro" id="IPR000847">
    <property type="entry name" value="LysR_HTH_N"/>
</dbReference>
<keyword evidence="4" id="KW-0804">Transcription</keyword>
<comment type="similarity">
    <text evidence="1">Belongs to the LysR transcriptional regulatory family.</text>
</comment>
<dbReference type="InterPro" id="IPR005119">
    <property type="entry name" value="LysR_subst-bd"/>
</dbReference>
<sequence>MNDQPNMPDWNQMRALLATVETGSLSAAAKRLGLTQPTLGRQVAALEESLGLVIFERVGRSLVLTEAGQQLMTALREMGAAAERVTLSAAAQSQSIEGVVRITAADIYAGHVLPPVLEKIQAVAPAIRIEVLATGSISDLLRREADIAIRHVRPDQDGLIARRCKDTAAFVYGTPALLDRLGRPQTGDELARGKFVGPLQGNDDFIAEMARRGVKLGPENFPFATQSGMTGWEWVRRGMCLGAMVEAVARLTPEVTVAVPSIPPIPVPVWMVTHRELHTSRRIRLVFDMLVEFFS</sequence>
<evidence type="ECO:0000313" key="7">
    <source>
        <dbReference type="Proteomes" id="UP000825799"/>
    </source>
</evidence>
<keyword evidence="7" id="KW-1185">Reference proteome</keyword>
<dbReference type="Gene3D" id="3.40.190.290">
    <property type="match status" value="1"/>
</dbReference>
<accession>A0ABX8WFB9</accession>
<dbReference type="SUPFAM" id="SSF46785">
    <property type="entry name" value="Winged helix' DNA-binding domain"/>
    <property type="match status" value="1"/>
</dbReference>
<protein>
    <submittedName>
        <fullName evidence="6">LysR family transcriptional regulator</fullName>
    </submittedName>
</protein>
<evidence type="ECO:0000256" key="4">
    <source>
        <dbReference type="ARBA" id="ARBA00023163"/>
    </source>
</evidence>
<feature type="domain" description="HTH lysR-type" evidence="5">
    <location>
        <begin position="8"/>
        <end position="65"/>
    </location>
</feature>
<dbReference type="Proteomes" id="UP000825799">
    <property type="component" value="Chromosome"/>
</dbReference>
<evidence type="ECO:0000256" key="3">
    <source>
        <dbReference type="ARBA" id="ARBA00023125"/>
    </source>
</evidence>
<organism evidence="6 7">
    <name type="scientific">Devosia salina</name>
    <dbReference type="NCBI Taxonomy" id="2860336"/>
    <lineage>
        <taxon>Bacteria</taxon>
        <taxon>Pseudomonadati</taxon>
        <taxon>Pseudomonadota</taxon>
        <taxon>Alphaproteobacteria</taxon>
        <taxon>Hyphomicrobiales</taxon>
        <taxon>Devosiaceae</taxon>
        <taxon>Devosia</taxon>
    </lineage>
</organism>
<dbReference type="Gene3D" id="1.10.10.10">
    <property type="entry name" value="Winged helix-like DNA-binding domain superfamily/Winged helix DNA-binding domain"/>
    <property type="match status" value="1"/>
</dbReference>
<dbReference type="Pfam" id="PF03466">
    <property type="entry name" value="LysR_substrate"/>
    <property type="match status" value="1"/>
</dbReference>
<evidence type="ECO:0000313" key="6">
    <source>
        <dbReference type="EMBL" id="QYO76329.1"/>
    </source>
</evidence>
<dbReference type="InterPro" id="IPR036388">
    <property type="entry name" value="WH-like_DNA-bd_sf"/>
</dbReference>
<evidence type="ECO:0000256" key="1">
    <source>
        <dbReference type="ARBA" id="ARBA00009437"/>
    </source>
</evidence>